<dbReference type="InterPro" id="IPR023828">
    <property type="entry name" value="Peptidase_S8_Ser-AS"/>
</dbReference>
<feature type="active site" description="Charge relay system" evidence="6">
    <location>
        <position position="131"/>
    </location>
</feature>
<protein>
    <submittedName>
        <fullName evidence="10">S8 family peptidase</fullName>
    </submittedName>
</protein>
<feature type="signal peptide" evidence="8">
    <location>
        <begin position="1"/>
        <end position="20"/>
    </location>
</feature>
<accession>A0ABS5BRJ1</accession>
<evidence type="ECO:0000256" key="8">
    <source>
        <dbReference type="SAM" id="SignalP"/>
    </source>
</evidence>
<organism evidence="10 11">
    <name type="scientific">Gemmata palustris</name>
    <dbReference type="NCBI Taxonomy" id="2822762"/>
    <lineage>
        <taxon>Bacteria</taxon>
        <taxon>Pseudomonadati</taxon>
        <taxon>Planctomycetota</taxon>
        <taxon>Planctomycetia</taxon>
        <taxon>Gemmatales</taxon>
        <taxon>Gemmataceae</taxon>
        <taxon>Gemmata</taxon>
    </lineage>
</organism>
<dbReference type="PROSITE" id="PS00138">
    <property type="entry name" value="SUBTILASE_SER"/>
    <property type="match status" value="1"/>
</dbReference>
<dbReference type="EMBL" id="JAGKQQ010000001">
    <property type="protein sequence ID" value="MBP3956343.1"/>
    <property type="molecule type" value="Genomic_DNA"/>
</dbReference>
<proteinExistence type="inferred from homology"/>
<feature type="chain" id="PRO_5046582803" evidence="8">
    <location>
        <begin position="21"/>
        <end position="394"/>
    </location>
</feature>
<dbReference type="InterPro" id="IPR022398">
    <property type="entry name" value="Peptidase_S8_His-AS"/>
</dbReference>
<evidence type="ECO:0000256" key="6">
    <source>
        <dbReference type="PROSITE-ProRule" id="PRU01240"/>
    </source>
</evidence>
<dbReference type="PANTHER" id="PTHR43806:SF11">
    <property type="entry name" value="CEREVISIN-RELATED"/>
    <property type="match status" value="1"/>
</dbReference>
<evidence type="ECO:0000259" key="9">
    <source>
        <dbReference type="Pfam" id="PF00082"/>
    </source>
</evidence>
<dbReference type="InterPro" id="IPR034202">
    <property type="entry name" value="Subtilisin_Carlsberg-like"/>
</dbReference>
<keyword evidence="11" id="KW-1185">Reference proteome</keyword>
<dbReference type="PRINTS" id="PR00723">
    <property type="entry name" value="SUBTILISIN"/>
</dbReference>
<reference evidence="10 11" key="1">
    <citation type="submission" date="2021-04" db="EMBL/GenBank/DDBJ databases">
        <authorList>
            <person name="Ivanova A."/>
        </authorList>
    </citation>
    <scope>NUCLEOTIDE SEQUENCE [LARGE SCALE GENOMIC DNA]</scope>
    <source>
        <strain evidence="10 11">G18</strain>
    </source>
</reference>
<comment type="similarity">
    <text evidence="1 6">Belongs to the peptidase S8 family.</text>
</comment>
<dbReference type="PROSITE" id="PS51892">
    <property type="entry name" value="SUBTILASE"/>
    <property type="match status" value="1"/>
</dbReference>
<dbReference type="InterPro" id="IPR036852">
    <property type="entry name" value="Peptidase_S8/S53_dom_sf"/>
</dbReference>
<feature type="region of interest" description="Disordered" evidence="7">
    <location>
        <begin position="26"/>
        <end position="46"/>
    </location>
</feature>
<feature type="active site" description="Charge relay system" evidence="6">
    <location>
        <position position="98"/>
    </location>
</feature>
<dbReference type="Proteomes" id="UP000676565">
    <property type="component" value="Unassembled WGS sequence"/>
</dbReference>
<dbReference type="PROSITE" id="PS00137">
    <property type="entry name" value="SUBTILASE_HIS"/>
    <property type="match status" value="1"/>
</dbReference>
<dbReference type="InterPro" id="IPR015500">
    <property type="entry name" value="Peptidase_S8_subtilisin-rel"/>
</dbReference>
<evidence type="ECO:0000256" key="4">
    <source>
        <dbReference type="ARBA" id="ARBA00022801"/>
    </source>
</evidence>
<dbReference type="InterPro" id="IPR000209">
    <property type="entry name" value="Peptidase_S8/S53_dom"/>
</dbReference>
<evidence type="ECO:0000256" key="3">
    <source>
        <dbReference type="ARBA" id="ARBA00022723"/>
    </source>
</evidence>
<keyword evidence="8" id="KW-0732">Signal</keyword>
<dbReference type="RefSeq" id="WP_210654363.1">
    <property type="nucleotide sequence ID" value="NZ_JAGKQQ010000001.1"/>
</dbReference>
<evidence type="ECO:0000256" key="2">
    <source>
        <dbReference type="ARBA" id="ARBA00022670"/>
    </source>
</evidence>
<feature type="active site" description="Charge relay system" evidence="6">
    <location>
        <position position="286"/>
    </location>
</feature>
<evidence type="ECO:0000256" key="7">
    <source>
        <dbReference type="SAM" id="MobiDB-lite"/>
    </source>
</evidence>
<evidence type="ECO:0000313" key="10">
    <source>
        <dbReference type="EMBL" id="MBP3956343.1"/>
    </source>
</evidence>
<name>A0ABS5BRJ1_9BACT</name>
<dbReference type="Pfam" id="PF00082">
    <property type="entry name" value="Peptidase_S8"/>
    <property type="match status" value="1"/>
</dbReference>
<dbReference type="InterPro" id="IPR050131">
    <property type="entry name" value="Peptidase_S8_subtilisin-like"/>
</dbReference>
<dbReference type="CDD" id="cd07477">
    <property type="entry name" value="Peptidases_S8_Subtilisin_subset"/>
    <property type="match status" value="1"/>
</dbReference>
<evidence type="ECO:0000313" key="11">
    <source>
        <dbReference type="Proteomes" id="UP000676565"/>
    </source>
</evidence>
<dbReference type="Gene3D" id="3.40.50.200">
    <property type="entry name" value="Peptidase S8/S53 domain"/>
    <property type="match status" value="1"/>
</dbReference>
<keyword evidence="4 6" id="KW-0378">Hydrolase</keyword>
<dbReference type="PANTHER" id="PTHR43806">
    <property type="entry name" value="PEPTIDASE S8"/>
    <property type="match status" value="1"/>
</dbReference>
<keyword evidence="5 6" id="KW-0720">Serine protease</keyword>
<keyword evidence="3" id="KW-0479">Metal-binding</keyword>
<comment type="caution">
    <text evidence="10">The sequence shown here is derived from an EMBL/GenBank/DDBJ whole genome shotgun (WGS) entry which is preliminary data.</text>
</comment>
<gene>
    <name evidence="10" type="ORF">J8F10_13715</name>
</gene>
<feature type="domain" description="Peptidase S8/S53" evidence="9">
    <location>
        <begin position="89"/>
        <end position="338"/>
    </location>
</feature>
<sequence length="394" mass="40342">MRAYYALVLTALACISVGFALPPAPKAPRAPVAPHSHALLAPDQPDREWKLPPGELAPNQIVIQAEAGDVTDWGHATIGVSDAWKVTKGKGATVAVLDTGYDHSHRDLKSQVTASKDFTGSRSGDSDVNGHGTHCAGIIAAEENGVGVVGVAPQAKVLAGKVLSDNGAGLSTWIAAGIDWAVENGADVISMSLGSDAPDQRIEAAVKRALARNVIVIAAAGNSGPREGTAGWPGSFEGVVCVAAVDSNQAVASFSSRGKNVQVAAPGVNVRSCYPGDRFATMSGTSMATPYVAGCAALFVSHCKARGIKWTPSDFAAAIAKTSKDLPPAGRDTASGFGLVQPGKLLPADDPTIPPVPNPPDTGDAIVIAPDPTMPITIGGRKVKRIVLELEPKP</sequence>
<evidence type="ECO:0000256" key="5">
    <source>
        <dbReference type="ARBA" id="ARBA00022825"/>
    </source>
</evidence>
<dbReference type="SUPFAM" id="SSF52743">
    <property type="entry name" value="Subtilisin-like"/>
    <property type="match status" value="1"/>
</dbReference>
<evidence type="ECO:0000256" key="1">
    <source>
        <dbReference type="ARBA" id="ARBA00011073"/>
    </source>
</evidence>
<keyword evidence="2 6" id="KW-0645">Protease</keyword>